<keyword evidence="3" id="KW-0547">Nucleotide-binding</keyword>
<dbReference type="SMART" id="SM00382">
    <property type="entry name" value="AAA"/>
    <property type="match status" value="2"/>
</dbReference>
<dbReference type="PROSITE" id="PS50893">
    <property type="entry name" value="ABC_TRANSPORTER_2"/>
    <property type="match status" value="2"/>
</dbReference>
<keyword evidence="7" id="KW-1185">Reference proteome</keyword>
<dbReference type="CDD" id="cd03215">
    <property type="entry name" value="ABC_Carb_Monos_II"/>
    <property type="match status" value="1"/>
</dbReference>
<dbReference type="SUPFAM" id="SSF52540">
    <property type="entry name" value="P-loop containing nucleoside triphosphate hydrolases"/>
    <property type="match status" value="2"/>
</dbReference>
<dbReference type="PROSITE" id="PS00211">
    <property type="entry name" value="ABC_TRANSPORTER_1"/>
    <property type="match status" value="1"/>
</dbReference>
<proteinExistence type="predicted"/>
<comment type="caution">
    <text evidence="6">The sequence shown here is derived from an EMBL/GenBank/DDBJ whole genome shotgun (WGS) entry which is preliminary data.</text>
</comment>
<dbReference type="InterPro" id="IPR027417">
    <property type="entry name" value="P-loop_NTPase"/>
</dbReference>
<keyword evidence="2" id="KW-0677">Repeat</keyword>
<gene>
    <name evidence="6" type="ORF">GCM10023350_09550</name>
</gene>
<organism evidence="6 7">
    <name type="scientific">Nocardioides endophyticus</name>
    <dbReference type="NCBI Taxonomy" id="1353775"/>
    <lineage>
        <taxon>Bacteria</taxon>
        <taxon>Bacillati</taxon>
        <taxon>Actinomycetota</taxon>
        <taxon>Actinomycetes</taxon>
        <taxon>Propionibacteriales</taxon>
        <taxon>Nocardioidaceae</taxon>
        <taxon>Nocardioides</taxon>
    </lineage>
</organism>
<feature type="domain" description="ABC transporter" evidence="5">
    <location>
        <begin position="1"/>
        <end position="220"/>
    </location>
</feature>
<feature type="domain" description="ABC transporter" evidence="5">
    <location>
        <begin position="232"/>
        <end position="485"/>
    </location>
</feature>
<evidence type="ECO:0000313" key="7">
    <source>
        <dbReference type="Proteomes" id="UP001499882"/>
    </source>
</evidence>
<dbReference type="GO" id="GO:0005524">
    <property type="term" value="F:ATP binding"/>
    <property type="evidence" value="ECO:0007669"/>
    <property type="project" value="UniProtKB-KW"/>
</dbReference>
<keyword evidence="4 6" id="KW-0067">ATP-binding</keyword>
<dbReference type="Pfam" id="PF00005">
    <property type="entry name" value="ABC_tran"/>
    <property type="match status" value="2"/>
</dbReference>
<dbReference type="Gene3D" id="3.40.50.300">
    <property type="entry name" value="P-loop containing nucleotide triphosphate hydrolases"/>
    <property type="match status" value="2"/>
</dbReference>
<evidence type="ECO:0000256" key="3">
    <source>
        <dbReference type="ARBA" id="ARBA00022741"/>
    </source>
</evidence>
<keyword evidence="1" id="KW-0813">Transport</keyword>
<dbReference type="InterPro" id="IPR050107">
    <property type="entry name" value="ABC_carbohydrate_import_ATPase"/>
</dbReference>
<dbReference type="InterPro" id="IPR003593">
    <property type="entry name" value="AAA+_ATPase"/>
</dbReference>
<reference evidence="7" key="1">
    <citation type="journal article" date="2019" name="Int. J. Syst. Evol. Microbiol.">
        <title>The Global Catalogue of Microorganisms (GCM) 10K type strain sequencing project: providing services to taxonomists for standard genome sequencing and annotation.</title>
        <authorList>
            <consortium name="The Broad Institute Genomics Platform"/>
            <consortium name="The Broad Institute Genome Sequencing Center for Infectious Disease"/>
            <person name="Wu L."/>
            <person name="Ma J."/>
        </authorList>
    </citation>
    <scope>NUCLEOTIDE SEQUENCE [LARGE SCALE GENOMIC DNA]</scope>
    <source>
        <strain evidence="7">JCM 18532</strain>
    </source>
</reference>
<evidence type="ECO:0000313" key="6">
    <source>
        <dbReference type="EMBL" id="GAA4728511.1"/>
    </source>
</evidence>
<evidence type="ECO:0000256" key="2">
    <source>
        <dbReference type="ARBA" id="ARBA00022737"/>
    </source>
</evidence>
<protein>
    <submittedName>
        <fullName evidence="6">Sugar ABC transporter ATP-binding protein</fullName>
    </submittedName>
</protein>
<evidence type="ECO:0000259" key="5">
    <source>
        <dbReference type="PROSITE" id="PS50893"/>
    </source>
</evidence>
<dbReference type="CDD" id="cd03216">
    <property type="entry name" value="ABC_Carb_Monos_I"/>
    <property type="match status" value="1"/>
</dbReference>
<dbReference type="EMBL" id="BAABKN010000006">
    <property type="protein sequence ID" value="GAA4728511.1"/>
    <property type="molecule type" value="Genomic_DNA"/>
</dbReference>
<dbReference type="PANTHER" id="PTHR43790">
    <property type="entry name" value="CARBOHYDRATE TRANSPORT ATP-BINDING PROTEIN MG119-RELATED"/>
    <property type="match status" value="1"/>
</dbReference>
<name>A0ABP8YIA5_9ACTN</name>
<sequence length="494" mass="52698">MTFPGVKALNEVDLDVSAGEVVALLGHNGSGKSTLVKVLAGLYRPDPGSVVEVQSDLHFIHQDLGLVSSLTTVENLGLGNQPGWRDLLPFPPTEATRAEKMIAKFGAQFDVTIPVSRISPAERAIVAITRATSSWHGTRNILVLDEPTANLHGNEAERLRTVVKDFAARGAAILFISHHLGEAVELADRAVVLRDGVKIMNERRGHFDEEALVTAISGLPQEAPSRREQIAIATPDSAASQRPSTGTRLRVQNLQAEHIQSFDIEVRIGEIVGISGIVGSGRDEVLGCIFGARPVQTGAVSVDDVAVAPGSIPASIRAGIGYVPSDRRGLASVLTFNARENLTLTSMNGLLRNQGVSIRSERRVAQRELAQVGVLPNDPERPFTLFSGGNQQKVVIAKWLRIQPTVLLLDEPTQGVDVGACQSIYTLVREVAERGAAVLVSSSDENELVSLCDRVIVMRDGCVAAELIAGDVTEHNILRAALASSPNSQPGGEL</sequence>
<evidence type="ECO:0000256" key="1">
    <source>
        <dbReference type="ARBA" id="ARBA00022448"/>
    </source>
</evidence>
<dbReference type="InterPro" id="IPR017871">
    <property type="entry name" value="ABC_transporter-like_CS"/>
</dbReference>
<accession>A0ABP8YIA5</accession>
<evidence type="ECO:0000256" key="4">
    <source>
        <dbReference type="ARBA" id="ARBA00022840"/>
    </source>
</evidence>
<dbReference type="InterPro" id="IPR003439">
    <property type="entry name" value="ABC_transporter-like_ATP-bd"/>
</dbReference>
<dbReference type="PANTHER" id="PTHR43790:SF9">
    <property type="entry name" value="GALACTOFURANOSE TRANSPORTER ATP-BINDING PROTEIN YTFR"/>
    <property type="match status" value="1"/>
</dbReference>
<dbReference type="Proteomes" id="UP001499882">
    <property type="component" value="Unassembled WGS sequence"/>
</dbReference>